<sequence length="106" mass="11964">MNAQQKSTIAKTIGDSNFAVTVMLRLDLKPLAPLDITRRRRTSQRAGAQRRISVKPLAWHAERVMLTPLEQHRTAHEPEFKISKIETVEFLPTGDLCTKLSQCIVG</sequence>
<proteinExistence type="predicted"/>
<evidence type="ECO:0000313" key="1">
    <source>
        <dbReference type="EMBL" id="KAJ1356204.1"/>
    </source>
</evidence>
<accession>A0AAD5N2J6</accession>
<dbReference type="AlphaFoldDB" id="A0AAD5N2J6"/>
<evidence type="ECO:0000313" key="2">
    <source>
        <dbReference type="Proteomes" id="UP001196413"/>
    </source>
</evidence>
<dbReference type="Proteomes" id="UP001196413">
    <property type="component" value="Unassembled WGS sequence"/>
</dbReference>
<keyword evidence="2" id="KW-1185">Reference proteome</keyword>
<dbReference type="EMBL" id="JAHQIW010002740">
    <property type="protein sequence ID" value="KAJ1356204.1"/>
    <property type="molecule type" value="Genomic_DNA"/>
</dbReference>
<gene>
    <name evidence="1" type="ORF">KIN20_013873</name>
</gene>
<reference evidence="1" key="1">
    <citation type="submission" date="2021-06" db="EMBL/GenBank/DDBJ databases">
        <title>Parelaphostrongylus tenuis whole genome reference sequence.</title>
        <authorList>
            <person name="Garwood T.J."/>
            <person name="Larsen P.A."/>
            <person name="Fountain-Jones N.M."/>
            <person name="Garbe J.R."/>
            <person name="Macchietto M.G."/>
            <person name="Kania S.A."/>
            <person name="Gerhold R.W."/>
            <person name="Richards J.E."/>
            <person name="Wolf T.M."/>
        </authorList>
    </citation>
    <scope>NUCLEOTIDE SEQUENCE</scope>
    <source>
        <strain evidence="1">MNPRO001-30</strain>
        <tissue evidence="1">Meninges</tissue>
    </source>
</reference>
<comment type="caution">
    <text evidence="1">The sequence shown here is derived from an EMBL/GenBank/DDBJ whole genome shotgun (WGS) entry which is preliminary data.</text>
</comment>
<name>A0AAD5N2J6_PARTN</name>
<organism evidence="1 2">
    <name type="scientific">Parelaphostrongylus tenuis</name>
    <name type="common">Meningeal worm</name>
    <dbReference type="NCBI Taxonomy" id="148309"/>
    <lineage>
        <taxon>Eukaryota</taxon>
        <taxon>Metazoa</taxon>
        <taxon>Ecdysozoa</taxon>
        <taxon>Nematoda</taxon>
        <taxon>Chromadorea</taxon>
        <taxon>Rhabditida</taxon>
        <taxon>Rhabditina</taxon>
        <taxon>Rhabditomorpha</taxon>
        <taxon>Strongyloidea</taxon>
        <taxon>Metastrongylidae</taxon>
        <taxon>Parelaphostrongylus</taxon>
    </lineage>
</organism>
<protein>
    <submittedName>
        <fullName evidence="1">Uncharacterized protein</fullName>
    </submittedName>
</protein>